<evidence type="ECO:0000256" key="7">
    <source>
        <dbReference type="ARBA" id="ARBA00023242"/>
    </source>
</evidence>
<dbReference type="AlphaFoldDB" id="A0A0L0NI21"/>
<gene>
    <name evidence="9" type="ORF">TOPH_01924</name>
</gene>
<dbReference type="PANTHER" id="PTHR31668:SF18">
    <property type="entry name" value="MALTOSE FERMENTATION REGULATORY PROTEIN MAL13-RELATED"/>
    <property type="match status" value="1"/>
</dbReference>
<dbReference type="EMBL" id="LFRF01000003">
    <property type="protein sequence ID" value="KND93688.1"/>
    <property type="molecule type" value="Genomic_DNA"/>
</dbReference>
<evidence type="ECO:0000256" key="3">
    <source>
        <dbReference type="ARBA" id="ARBA00022833"/>
    </source>
</evidence>
<evidence type="ECO:0000256" key="6">
    <source>
        <dbReference type="ARBA" id="ARBA00023163"/>
    </source>
</evidence>
<keyword evidence="2" id="KW-0479">Metal-binding</keyword>
<dbReference type="GO" id="GO:0046872">
    <property type="term" value="F:metal ion binding"/>
    <property type="evidence" value="ECO:0007669"/>
    <property type="project" value="UniProtKB-KW"/>
</dbReference>
<dbReference type="CDD" id="cd12148">
    <property type="entry name" value="fungal_TF_MHR"/>
    <property type="match status" value="1"/>
</dbReference>
<dbReference type="OrthoDB" id="2426273at2759"/>
<keyword evidence="7" id="KW-0539">Nucleus</keyword>
<reference evidence="9 10" key="1">
    <citation type="journal article" date="2015" name="BMC Genomics">
        <title>The genome of the truffle-parasite Tolypocladium ophioglossoides and the evolution of antifungal peptaibiotics.</title>
        <authorList>
            <person name="Quandt C.A."/>
            <person name="Bushley K.E."/>
            <person name="Spatafora J.W."/>
        </authorList>
    </citation>
    <scope>NUCLEOTIDE SEQUENCE [LARGE SCALE GENOMIC DNA]</scope>
    <source>
        <strain evidence="9 10">CBS 100239</strain>
    </source>
</reference>
<comment type="caution">
    <text evidence="9">The sequence shown here is derived from an EMBL/GenBank/DDBJ whole genome shotgun (WGS) entry which is preliminary data.</text>
</comment>
<comment type="subcellular location">
    <subcellularLocation>
        <location evidence="1">Nucleus</location>
    </subcellularLocation>
</comment>
<keyword evidence="5" id="KW-0238">DNA-binding</keyword>
<dbReference type="GO" id="GO:0003677">
    <property type="term" value="F:DNA binding"/>
    <property type="evidence" value="ECO:0007669"/>
    <property type="project" value="UniProtKB-KW"/>
</dbReference>
<evidence type="ECO:0000256" key="2">
    <source>
        <dbReference type="ARBA" id="ARBA00022723"/>
    </source>
</evidence>
<proteinExistence type="predicted"/>
<keyword evidence="6" id="KW-0804">Transcription</keyword>
<dbReference type="InterPro" id="IPR050797">
    <property type="entry name" value="Carb_Metab_Trans_Reg"/>
</dbReference>
<keyword evidence="10" id="KW-1185">Reference proteome</keyword>
<evidence type="ECO:0000256" key="8">
    <source>
        <dbReference type="SAM" id="MobiDB-lite"/>
    </source>
</evidence>
<sequence length="413" mass="46028">PCPPAPRRIPLAAYAPFLDVFRQRLYPIWPVVAVDQLLADIALDDNDFESYALSAAVCAATIAQLRLPEHTTLPNTVSSLQFALDAQHLRQLFDYREKSTIASLLTPFFLHMYYANANKLQTAGLFLREAITYAHALELDQPDLYASCEPSERSLRLRTYWLLFISERTFCAQNGLPAILHPIDALAPVEDELEGADLQAFTCLTRLFSFLHTDIMSPLRPGTETMEVARVSLCCDVAGDGYASNETQQVDLCVTRQWIRILSWEYMSRHFAMSCQPKDQALSLFLPVQIGHEILSSFTAMSKASIRAHGYGMELKLFKVADAVMDVVTCAPWSARSDGMLLGSGDILSSLLSFLETIGGLRSEFASKLQSRMANLDTTVSLWRYLGLMQPGHDETEANEANEADETRSCPVP</sequence>
<feature type="region of interest" description="Disordered" evidence="8">
    <location>
        <begin position="394"/>
        <end position="413"/>
    </location>
</feature>
<name>A0A0L0NI21_TOLOC</name>
<evidence type="ECO:0000256" key="1">
    <source>
        <dbReference type="ARBA" id="ARBA00004123"/>
    </source>
</evidence>
<dbReference type="PANTHER" id="PTHR31668">
    <property type="entry name" value="GLUCOSE TRANSPORT TRANSCRIPTION REGULATOR RGT1-RELATED-RELATED"/>
    <property type="match status" value="1"/>
</dbReference>
<evidence type="ECO:0000256" key="4">
    <source>
        <dbReference type="ARBA" id="ARBA00023015"/>
    </source>
</evidence>
<keyword evidence="3" id="KW-0862">Zinc</keyword>
<organism evidence="9 10">
    <name type="scientific">Tolypocladium ophioglossoides (strain CBS 100239)</name>
    <name type="common">Snaketongue truffleclub</name>
    <name type="synonym">Elaphocordyceps ophioglossoides</name>
    <dbReference type="NCBI Taxonomy" id="1163406"/>
    <lineage>
        <taxon>Eukaryota</taxon>
        <taxon>Fungi</taxon>
        <taxon>Dikarya</taxon>
        <taxon>Ascomycota</taxon>
        <taxon>Pezizomycotina</taxon>
        <taxon>Sordariomycetes</taxon>
        <taxon>Hypocreomycetidae</taxon>
        <taxon>Hypocreales</taxon>
        <taxon>Ophiocordycipitaceae</taxon>
        <taxon>Tolypocladium</taxon>
    </lineage>
</organism>
<feature type="non-terminal residue" evidence="9">
    <location>
        <position position="1"/>
    </location>
</feature>
<protein>
    <submittedName>
        <fullName evidence="9">Putative sucrose utilization protein SUC1</fullName>
    </submittedName>
</protein>
<dbReference type="GO" id="GO:0005634">
    <property type="term" value="C:nucleus"/>
    <property type="evidence" value="ECO:0007669"/>
    <property type="project" value="UniProtKB-SubCell"/>
</dbReference>
<evidence type="ECO:0000313" key="10">
    <source>
        <dbReference type="Proteomes" id="UP000036947"/>
    </source>
</evidence>
<evidence type="ECO:0000256" key="5">
    <source>
        <dbReference type="ARBA" id="ARBA00023125"/>
    </source>
</evidence>
<evidence type="ECO:0000313" key="9">
    <source>
        <dbReference type="EMBL" id="KND93688.1"/>
    </source>
</evidence>
<accession>A0A0L0NI21</accession>
<keyword evidence="4" id="KW-0805">Transcription regulation</keyword>
<dbReference type="Proteomes" id="UP000036947">
    <property type="component" value="Unassembled WGS sequence"/>
</dbReference>